<reference evidence="2" key="1">
    <citation type="submission" date="2016-09" db="EMBL/GenBank/DDBJ databases">
        <authorList>
            <person name="Lysoe E."/>
        </authorList>
    </citation>
    <scope>NUCLEOTIDE SEQUENCE [LARGE SCALE GENOMIC DNA]</scope>
    <source>
        <strain evidence="2">LJ96T</strain>
    </source>
</reference>
<dbReference type="AlphaFoldDB" id="A0A0G9HLA1"/>
<organism evidence="1 2">
    <name type="scientific">Luteibacter rhizovicinus DSM 16549</name>
    <dbReference type="NCBI Taxonomy" id="1440763"/>
    <lineage>
        <taxon>Bacteria</taxon>
        <taxon>Pseudomonadati</taxon>
        <taxon>Pseudomonadota</taxon>
        <taxon>Gammaproteobacteria</taxon>
        <taxon>Lysobacterales</taxon>
        <taxon>Rhodanobacteraceae</taxon>
        <taxon>Luteibacter</taxon>
    </lineage>
</organism>
<sequence length="83" mass="8698">MDNLLVNSNHQALADRTGALVKVVNDLIADIESDISAPSDAAFHAKDAFKALASAHNALIDSARERAAAHYLGMARDAQQAAA</sequence>
<dbReference type="EMBL" id="CP017480">
    <property type="protein sequence ID" value="APG04929.1"/>
    <property type="molecule type" value="Genomic_DNA"/>
</dbReference>
<dbReference type="PATRIC" id="fig|1440763.5.peg.3012"/>
<accession>A0A0G9HLA1</accession>
<dbReference type="STRING" id="1440763.BJI69_14200"/>
<dbReference type="KEGG" id="lrz:BJI69_14200"/>
<evidence type="ECO:0000313" key="2">
    <source>
        <dbReference type="Proteomes" id="UP000182987"/>
    </source>
</evidence>
<dbReference type="RefSeq" id="WP_046966063.1">
    <property type="nucleotide sequence ID" value="NZ_CP017480.1"/>
</dbReference>
<protein>
    <submittedName>
        <fullName evidence="1">Uncharacterized protein</fullName>
    </submittedName>
</protein>
<keyword evidence="2" id="KW-1185">Reference proteome</keyword>
<name>A0A0G9HLA1_9GAMM</name>
<evidence type="ECO:0000313" key="1">
    <source>
        <dbReference type="EMBL" id="APG04929.1"/>
    </source>
</evidence>
<dbReference type="Proteomes" id="UP000182987">
    <property type="component" value="Chromosome"/>
</dbReference>
<gene>
    <name evidence="1" type="ORF">BJI69_14200</name>
</gene>
<proteinExistence type="predicted"/>